<sequence>SGALQAALQGMPATGYLLWLGSLAALAITLTPFAIAAGLKISIGE</sequence>
<evidence type="ECO:0000256" key="1">
    <source>
        <dbReference type="SAM" id="Phobius"/>
    </source>
</evidence>
<dbReference type="EMBL" id="RBUF01000594">
    <property type="protein sequence ID" value="RMU69513.1"/>
    <property type="molecule type" value="Genomic_DNA"/>
</dbReference>
<organism evidence="2 3">
    <name type="scientific">Pseudomonas syringae pv. aptata</name>
    <dbReference type="NCBI Taxonomy" id="83167"/>
    <lineage>
        <taxon>Bacteria</taxon>
        <taxon>Pseudomonadati</taxon>
        <taxon>Pseudomonadota</taxon>
        <taxon>Gammaproteobacteria</taxon>
        <taxon>Pseudomonadales</taxon>
        <taxon>Pseudomonadaceae</taxon>
        <taxon>Pseudomonas</taxon>
        <taxon>Pseudomonas syringae</taxon>
    </lineage>
</organism>
<keyword evidence="1" id="KW-0472">Membrane</keyword>
<evidence type="ECO:0000313" key="3">
    <source>
        <dbReference type="Proteomes" id="UP000274315"/>
    </source>
</evidence>
<comment type="caution">
    <text evidence="2">The sequence shown here is derived from an EMBL/GenBank/DDBJ whole genome shotgun (WGS) entry which is preliminary data.</text>
</comment>
<gene>
    <name evidence="2" type="ORF">ALP24_02671</name>
</gene>
<dbReference type="AlphaFoldDB" id="A0A3M5WIW9"/>
<accession>A0A3M5WIW9</accession>
<proteinExistence type="predicted"/>
<feature type="non-terminal residue" evidence="2">
    <location>
        <position position="1"/>
    </location>
</feature>
<evidence type="ECO:0000313" key="2">
    <source>
        <dbReference type="EMBL" id="RMU69513.1"/>
    </source>
</evidence>
<keyword evidence="1" id="KW-0812">Transmembrane</keyword>
<keyword evidence="1" id="KW-1133">Transmembrane helix</keyword>
<protein>
    <submittedName>
        <fullName evidence="2">Heme exporter protein B</fullName>
    </submittedName>
</protein>
<reference evidence="2 3" key="1">
    <citation type="submission" date="2018-08" db="EMBL/GenBank/DDBJ databases">
        <title>Recombination of ecologically and evolutionarily significant loci maintains genetic cohesion in the Pseudomonas syringae species complex.</title>
        <authorList>
            <person name="Dillon M."/>
            <person name="Thakur S."/>
            <person name="Almeida R.N.D."/>
            <person name="Weir B.S."/>
            <person name="Guttman D.S."/>
        </authorList>
    </citation>
    <scope>NUCLEOTIDE SEQUENCE [LARGE SCALE GENOMIC DNA]</scope>
    <source>
        <strain evidence="2 3">ICMP 11935</strain>
    </source>
</reference>
<dbReference type="Proteomes" id="UP000274315">
    <property type="component" value="Unassembled WGS sequence"/>
</dbReference>
<feature type="transmembrane region" description="Helical" evidence="1">
    <location>
        <begin position="16"/>
        <end position="39"/>
    </location>
</feature>
<name>A0A3M5WIW9_PSEAP</name>